<dbReference type="InterPro" id="IPR012373">
    <property type="entry name" value="Ferrdict_sens_TM"/>
</dbReference>
<keyword evidence="1" id="KW-1133">Transmembrane helix</keyword>
<evidence type="ECO:0000313" key="5">
    <source>
        <dbReference type="Proteomes" id="UP000184543"/>
    </source>
</evidence>
<keyword evidence="1" id="KW-0812">Transmembrane</keyword>
<dbReference type="Pfam" id="PF16344">
    <property type="entry name" value="FecR_C"/>
    <property type="match status" value="1"/>
</dbReference>
<dbReference type="Gene3D" id="3.55.50.30">
    <property type="match status" value="1"/>
</dbReference>
<dbReference type="Pfam" id="PF04773">
    <property type="entry name" value="FecR"/>
    <property type="match status" value="1"/>
</dbReference>
<dbReference type="InterPro" id="IPR006860">
    <property type="entry name" value="FecR"/>
</dbReference>
<feature type="domain" description="FecR protein" evidence="2">
    <location>
        <begin position="184"/>
        <end position="275"/>
    </location>
</feature>
<reference evidence="5" key="1">
    <citation type="submission" date="2016-11" db="EMBL/GenBank/DDBJ databases">
        <authorList>
            <person name="Varghese N."/>
            <person name="Submissions S."/>
        </authorList>
    </citation>
    <scope>NUCLEOTIDE SEQUENCE [LARGE SCALE GENOMIC DNA]</scope>
    <source>
        <strain evidence="5">DSM 19858</strain>
    </source>
</reference>
<dbReference type="PANTHER" id="PTHR30273">
    <property type="entry name" value="PERIPLASMIC SIGNAL SENSOR AND SIGMA FACTOR ACTIVATOR FECR-RELATED"/>
    <property type="match status" value="1"/>
</dbReference>
<accession>A0A1M6LFG9</accession>
<dbReference type="PANTHER" id="PTHR30273:SF2">
    <property type="entry name" value="PROTEIN FECR"/>
    <property type="match status" value="1"/>
</dbReference>
<dbReference type="InterPro" id="IPR032508">
    <property type="entry name" value="FecR_C"/>
</dbReference>
<keyword evidence="1" id="KW-0472">Membrane</keyword>
<dbReference type="GO" id="GO:0016989">
    <property type="term" value="F:sigma factor antagonist activity"/>
    <property type="evidence" value="ECO:0007669"/>
    <property type="project" value="TreeGrafter"/>
</dbReference>
<protein>
    <submittedName>
        <fullName evidence="4">FecR family protein</fullName>
    </submittedName>
</protein>
<sequence>MACTILIFWVLSCECHFFIQTIMNAKAAKKLFKRYLKNECTPEEIALLDRFLESYQDKEVFLSEFKNGEGLKKDVWLKIESRIASSKSKGFNLYGFFKYAAIFIGVLGLVLLFDYLGQAERTDLIMDDDAIVIKTGDNATKQILLGGKETITDANGNLLASQNDNQLVYHQRELDELVYNEIIIPKGKTFQVVLSDGTLVHLNAGSSLKYPVSFSPSEERKVFLEGEAYFEVFKDDEHRFTVVADKMEVQVLGTHFNVSSYQNETAYTVLAEGSVALSLMDGGDRPIILKPGQKAALEGEAVKVSQVDVKDYMDWRSGSLTFKNEPFSTIVKKIERRYNVTVENTYKELDSIRFRGTFGNETIEDLLNTFKESAGFEYEISTNKILIKKP</sequence>
<dbReference type="Gene3D" id="2.60.120.1440">
    <property type="match status" value="1"/>
</dbReference>
<dbReference type="STRING" id="192903.SAMN04488513_107142"/>
<evidence type="ECO:0000256" key="1">
    <source>
        <dbReference type="SAM" id="Phobius"/>
    </source>
</evidence>
<evidence type="ECO:0000313" key="4">
    <source>
        <dbReference type="EMBL" id="SHJ69973.1"/>
    </source>
</evidence>
<evidence type="ECO:0000259" key="3">
    <source>
        <dbReference type="Pfam" id="PF16344"/>
    </source>
</evidence>
<name>A0A1M6LFG9_9FLAO</name>
<dbReference type="Proteomes" id="UP000184543">
    <property type="component" value="Unassembled WGS sequence"/>
</dbReference>
<feature type="transmembrane region" description="Helical" evidence="1">
    <location>
        <begin position="6"/>
        <end position="25"/>
    </location>
</feature>
<evidence type="ECO:0000259" key="2">
    <source>
        <dbReference type="Pfam" id="PF04773"/>
    </source>
</evidence>
<gene>
    <name evidence="4" type="ORF">SAMN04488513_107142</name>
</gene>
<organism evidence="4 5">
    <name type="scientific">Pseudozobellia thermophila</name>
    <dbReference type="NCBI Taxonomy" id="192903"/>
    <lineage>
        <taxon>Bacteria</taxon>
        <taxon>Pseudomonadati</taxon>
        <taxon>Bacteroidota</taxon>
        <taxon>Flavobacteriia</taxon>
        <taxon>Flavobacteriales</taxon>
        <taxon>Flavobacteriaceae</taxon>
        <taxon>Pseudozobellia</taxon>
    </lineage>
</organism>
<feature type="domain" description="Protein FecR C-terminal" evidence="3">
    <location>
        <begin position="320"/>
        <end position="387"/>
    </location>
</feature>
<feature type="transmembrane region" description="Helical" evidence="1">
    <location>
        <begin position="96"/>
        <end position="116"/>
    </location>
</feature>
<dbReference type="AlphaFoldDB" id="A0A1M6LFG9"/>
<proteinExistence type="predicted"/>
<dbReference type="EMBL" id="FQYU01000007">
    <property type="protein sequence ID" value="SHJ69973.1"/>
    <property type="molecule type" value="Genomic_DNA"/>
</dbReference>
<keyword evidence="5" id="KW-1185">Reference proteome</keyword>